<dbReference type="PANTHER" id="PTHR30570">
    <property type="entry name" value="PERIPLASMIC PHOSPHATE BINDING COMPONENT OF PHOSPHATE ABC TRANSPORTER"/>
    <property type="match status" value="1"/>
</dbReference>
<dbReference type="eggNOG" id="COG0226">
    <property type="taxonomic scope" value="Bacteria"/>
</dbReference>
<dbReference type="PANTHER" id="PTHR30570:SF1">
    <property type="entry name" value="PHOSPHATE-BINDING PROTEIN PSTS"/>
    <property type="match status" value="1"/>
</dbReference>
<gene>
    <name evidence="2" type="ordered locus">Tgr7_3144</name>
</gene>
<dbReference type="RefSeq" id="WP_012639675.1">
    <property type="nucleotide sequence ID" value="NC_011901.1"/>
</dbReference>
<keyword evidence="3" id="KW-1185">Reference proteome</keyword>
<proteinExistence type="predicted"/>
<dbReference type="KEGG" id="tgr:Tgr7_3144"/>
<name>B8GQI9_THISH</name>
<sequence precursor="true">MPTLLKFILVLCALSLTGVLHAHDPALRGEAFFDNRDKIVDMPPEWVAQTVTHEAAHQDADLVVTLNQDTYPILGPEIQRYAAERGLKIVMQSGTCGTSAGKLMQKRINSGAFCCPPGDMDRLPGLEFHTLAITAVAVVVNAQNPLEEVTLDEARDIFRGRTRHWQELGTTPGLNEPIATTARLHCTKRPGHWTLLLANETLFSPTLREVGVIPDLVARTAQERNAVALETPYMVREHSAPGQVKLLRIDGHAPTDIAHLASGGYPVYRTFNMTTWSNDPDRDRTLELIAHLRDYIEAHHERFHMAPVSLLREAGWQFIGDELVGEPSGAVLVQHHPEHHDHHHGQE</sequence>
<evidence type="ECO:0000313" key="3">
    <source>
        <dbReference type="Proteomes" id="UP000002383"/>
    </source>
</evidence>
<dbReference type="HOGENOM" id="CLU_068690_0_0_6"/>
<dbReference type="OrthoDB" id="9790048at2"/>
<evidence type="ECO:0000256" key="1">
    <source>
        <dbReference type="SAM" id="SignalP"/>
    </source>
</evidence>
<evidence type="ECO:0008006" key="4">
    <source>
        <dbReference type="Google" id="ProtNLM"/>
    </source>
</evidence>
<dbReference type="Gene3D" id="3.40.190.10">
    <property type="entry name" value="Periplasmic binding protein-like II"/>
    <property type="match status" value="2"/>
</dbReference>
<dbReference type="AlphaFoldDB" id="B8GQI9"/>
<feature type="signal peptide" evidence="1">
    <location>
        <begin position="1"/>
        <end position="22"/>
    </location>
</feature>
<evidence type="ECO:0000313" key="2">
    <source>
        <dbReference type="EMBL" id="ACL74213.1"/>
    </source>
</evidence>
<feature type="chain" id="PRO_5002870435" description="PBP domain-containing protein" evidence="1">
    <location>
        <begin position="23"/>
        <end position="347"/>
    </location>
</feature>
<dbReference type="STRING" id="396588.Tgr7_3144"/>
<dbReference type="EMBL" id="CP001339">
    <property type="protein sequence ID" value="ACL74213.1"/>
    <property type="molecule type" value="Genomic_DNA"/>
</dbReference>
<protein>
    <recommendedName>
        <fullName evidence="4">PBP domain-containing protein</fullName>
    </recommendedName>
</protein>
<dbReference type="Proteomes" id="UP000002383">
    <property type="component" value="Chromosome"/>
</dbReference>
<accession>B8GQI9</accession>
<dbReference type="InterPro" id="IPR050811">
    <property type="entry name" value="Phosphate_ABC_transporter"/>
</dbReference>
<reference evidence="2 3" key="1">
    <citation type="journal article" date="2011" name="Stand. Genomic Sci.">
        <title>Complete genome sequence of 'Thioalkalivibrio sulfidophilus' HL-EbGr7.</title>
        <authorList>
            <person name="Muyzer G."/>
            <person name="Sorokin D.Y."/>
            <person name="Mavromatis K."/>
            <person name="Lapidus A."/>
            <person name="Clum A."/>
            <person name="Ivanova N."/>
            <person name="Pati A."/>
            <person name="d'Haeseleer P."/>
            <person name="Woyke T."/>
            <person name="Kyrpides N.C."/>
        </authorList>
    </citation>
    <scope>NUCLEOTIDE SEQUENCE [LARGE SCALE GENOMIC DNA]</scope>
    <source>
        <strain evidence="2 3">HL-EbGR7</strain>
    </source>
</reference>
<keyword evidence="1" id="KW-0732">Signal</keyword>
<organism evidence="2 3">
    <name type="scientific">Thioalkalivibrio sulfidiphilus (strain HL-EbGR7)</name>
    <dbReference type="NCBI Taxonomy" id="396588"/>
    <lineage>
        <taxon>Bacteria</taxon>
        <taxon>Pseudomonadati</taxon>
        <taxon>Pseudomonadota</taxon>
        <taxon>Gammaproteobacteria</taxon>
        <taxon>Chromatiales</taxon>
        <taxon>Ectothiorhodospiraceae</taxon>
        <taxon>Thioalkalivibrio</taxon>
    </lineage>
</organism>
<dbReference type="SUPFAM" id="SSF53850">
    <property type="entry name" value="Periplasmic binding protein-like II"/>
    <property type="match status" value="1"/>
</dbReference>